<dbReference type="EC" id="2.3.2.6" evidence="4"/>
<keyword evidence="6" id="KW-1185">Reference proteome</keyword>
<dbReference type="Gene3D" id="3.30.70.3550">
    <property type="entry name" value="Leucyl/phenylalanyl-tRNA-protein transferase, N-terminal domain"/>
    <property type="match status" value="1"/>
</dbReference>
<comment type="function">
    <text evidence="4">Functions in the N-end rule pathway of protein degradation where it conjugates Leu, Phe and, less efficiently, Met from aminoacyl-tRNAs to the N-termini of proteins containing an N-terminal arginine or lysine.</text>
</comment>
<evidence type="ECO:0000313" key="6">
    <source>
        <dbReference type="Proteomes" id="UP000294480"/>
    </source>
</evidence>
<dbReference type="Proteomes" id="UP000294480">
    <property type="component" value="Unassembled WGS sequence"/>
</dbReference>
<proteinExistence type="inferred from homology"/>
<dbReference type="Pfam" id="PF03588">
    <property type="entry name" value="Leu_Phe_trans"/>
    <property type="match status" value="1"/>
</dbReference>
<sequence>MPAMIPFIRSPNDLPDHSAILNGAPNVHDIFAVSTCISAEWVNVAYQSGLFPWYSSGEPVLWHSPNPRMVLQLKDFKYSISLKKRLKQWARQSNLGMRVTINRAFEAVITACAETARLGQEGTWITPELAQAYIDLHHQKQAVSIEVWQHDTLVAGLYGVLLGRMFFGESMFTHITDGSKVALACWVEYLQQAGFEMMDCQQQTEHLTRLGGAPISRALFFERSAQLMQAASPDWETMSAHTNLLSFYQH</sequence>
<organism evidence="5 6">
    <name type="scientific">Hydromonas duriensis</name>
    <dbReference type="NCBI Taxonomy" id="1527608"/>
    <lineage>
        <taxon>Bacteria</taxon>
        <taxon>Pseudomonadati</taxon>
        <taxon>Pseudomonadota</taxon>
        <taxon>Betaproteobacteria</taxon>
        <taxon>Burkholderiales</taxon>
        <taxon>Burkholderiaceae</taxon>
        <taxon>Hydromonas</taxon>
    </lineage>
</organism>
<dbReference type="EMBL" id="SNZE01000002">
    <property type="protein sequence ID" value="TDR32849.1"/>
    <property type="molecule type" value="Genomic_DNA"/>
</dbReference>
<comment type="catalytic activity">
    <reaction evidence="4">
        <text>N-terminal L-lysyl-[protein] + L-leucyl-tRNA(Leu) = N-terminal L-leucyl-L-lysyl-[protein] + tRNA(Leu) + H(+)</text>
        <dbReference type="Rhea" id="RHEA:12340"/>
        <dbReference type="Rhea" id="RHEA-COMP:9613"/>
        <dbReference type="Rhea" id="RHEA-COMP:9622"/>
        <dbReference type="Rhea" id="RHEA-COMP:12670"/>
        <dbReference type="Rhea" id="RHEA-COMP:12671"/>
        <dbReference type="ChEBI" id="CHEBI:15378"/>
        <dbReference type="ChEBI" id="CHEBI:65249"/>
        <dbReference type="ChEBI" id="CHEBI:78442"/>
        <dbReference type="ChEBI" id="CHEBI:78494"/>
        <dbReference type="ChEBI" id="CHEBI:133043"/>
        <dbReference type="EC" id="2.3.2.6"/>
    </reaction>
</comment>
<keyword evidence="3 4" id="KW-0012">Acyltransferase</keyword>
<dbReference type="Gene3D" id="3.40.630.70">
    <property type="entry name" value="Leucyl/phenylalanyl-tRNA-protein transferase, C-terminal domain"/>
    <property type="match status" value="1"/>
</dbReference>
<evidence type="ECO:0000256" key="4">
    <source>
        <dbReference type="HAMAP-Rule" id="MF_00688"/>
    </source>
</evidence>
<gene>
    <name evidence="4" type="primary">aat</name>
    <name evidence="5" type="ORF">DFR44_102148</name>
</gene>
<dbReference type="InterPro" id="IPR016181">
    <property type="entry name" value="Acyl_CoA_acyltransferase"/>
</dbReference>
<dbReference type="InterPro" id="IPR042203">
    <property type="entry name" value="Leu/Phe-tRNA_Trfase_C"/>
</dbReference>
<comment type="caution">
    <text evidence="5">The sequence shown here is derived from an EMBL/GenBank/DDBJ whole genome shotgun (WGS) entry which is preliminary data.</text>
</comment>
<dbReference type="InterPro" id="IPR042221">
    <property type="entry name" value="Leu/Phe-tRNA_Trfase_N"/>
</dbReference>
<dbReference type="SUPFAM" id="SSF55729">
    <property type="entry name" value="Acyl-CoA N-acyltransferases (Nat)"/>
    <property type="match status" value="1"/>
</dbReference>
<keyword evidence="1 4" id="KW-0963">Cytoplasm</keyword>
<dbReference type="HAMAP" id="MF_00688">
    <property type="entry name" value="Leu_Phe_trans"/>
    <property type="match status" value="1"/>
</dbReference>
<comment type="similarity">
    <text evidence="4">Belongs to the L/F-transferase family.</text>
</comment>
<dbReference type="NCBIfam" id="TIGR00667">
    <property type="entry name" value="aat"/>
    <property type="match status" value="1"/>
</dbReference>
<dbReference type="RefSeq" id="WP_162845118.1">
    <property type="nucleotide sequence ID" value="NZ_SNZE01000002.1"/>
</dbReference>
<evidence type="ECO:0000256" key="2">
    <source>
        <dbReference type="ARBA" id="ARBA00022679"/>
    </source>
</evidence>
<dbReference type="InterPro" id="IPR004616">
    <property type="entry name" value="Leu/Phe-tRNA_Trfase"/>
</dbReference>
<evidence type="ECO:0000256" key="3">
    <source>
        <dbReference type="ARBA" id="ARBA00023315"/>
    </source>
</evidence>
<dbReference type="GO" id="GO:0008914">
    <property type="term" value="F:leucyl-tRNA--protein transferase activity"/>
    <property type="evidence" value="ECO:0007669"/>
    <property type="project" value="UniProtKB-UniRule"/>
</dbReference>
<keyword evidence="2 4" id="KW-0808">Transferase</keyword>
<dbReference type="GO" id="GO:0005737">
    <property type="term" value="C:cytoplasm"/>
    <property type="evidence" value="ECO:0007669"/>
    <property type="project" value="UniProtKB-SubCell"/>
</dbReference>
<protein>
    <recommendedName>
        <fullName evidence="4">Leucyl/phenylalanyl-tRNA--protein transferase</fullName>
        <ecNumber evidence="4">2.3.2.6</ecNumber>
    </recommendedName>
    <alternativeName>
        <fullName evidence="4">L/F-transferase</fullName>
    </alternativeName>
    <alternativeName>
        <fullName evidence="4">Leucyltransferase</fullName>
    </alternativeName>
    <alternativeName>
        <fullName evidence="4">Phenyalanyltransferase</fullName>
    </alternativeName>
</protein>
<name>A0A4R6YB81_9BURK</name>
<accession>A0A4R6YB81</accession>
<evidence type="ECO:0000313" key="5">
    <source>
        <dbReference type="EMBL" id="TDR32849.1"/>
    </source>
</evidence>
<dbReference type="AlphaFoldDB" id="A0A4R6YB81"/>
<comment type="catalytic activity">
    <reaction evidence="4">
        <text>L-phenylalanyl-tRNA(Phe) + an N-terminal L-alpha-aminoacyl-[protein] = an N-terminal L-phenylalanyl-L-alpha-aminoacyl-[protein] + tRNA(Phe)</text>
        <dbReference type="Rhea" id="RHEA:43632"/>
        <dbReference type="Rhea" id="RHEA-COMP:9668"/>
        <dbReference type="Rhea" id="RHEA-COMP:9699"/>
        <dbReference type="Rhea" id="RHEA-COMP:10636"/>
        <dbReference type="Rhea" id="RHEA-COMP:10637"/>
        <dbReference type="ChEBI" id="CHEBI:78442"/>
        <dbReference type="ChEBI" id="CHEBI:78531"/>
        <dbReference type="ChEBI" id="CHEBI:78597"/>
        <dbReference type="ChEBI" id="CHEBI:83561"/>
        <dbReference type="EC" id="2.3.2.6"/>
    </reaction>
</comment>
<comment type="catalytic activity">
    <reaction evidence="4">
        <text>N-terminal L-arginyl-[protein] + L-leucyl-tRNA(Leu) = N-terminal L-leucyl-L-arginyl-[protein] + tRNA(Leu) + H(+)</text>
        <dbReference type="Rhea" id="RHEA:50416"/>
        <dbReference type="Rhea" id="RHEA-COMP:9613"/>
        <dbReference type="Rhea" id="RHEA-COMP:9622"/>
        <dbReference type="Rhea" id="RHEA-COMP:12672"/>
        <dbReference type="Rhea" id="RHEA-COMP:12673"/>
        <dbReference type="ChEBI" id="CHEBI:15378"/>
        <dbReference type="ChEBI" id="CHEBI:64719"/>
        <dbReference type="ChEBI" id="CHEBI:78442"/>
        <dbReference type="ChEBI" id="CHEBI:78494"/>
        <dbReference type="ChEBI" id="CHEBI:133044"/>
        <dbReference type="EC" id="2.3.2.6"/>
    </reaction>
</comment>
<reference evidence="5 6" key="1">
    <citation type="submission" date="2019-03" db="EMBL/GenBank/DDBJ databases">
        <title>Genomic Encyclopedia of Type Strains, Phase IV (KMG-IV): sequencing the most valuable type-strain genomes for metagenomic binning, comparative biology and taxonomic classification.</title>
        <authorList>
            <person name="Goeker M."/>
        </authorList>
    </citation>
    <scope>NUCLEOTIDE SEQUENCE [LARGE SCALE GENOMIC DNA]</scope>
    <source>
        <strain evidence="5 6">DSM 102852</strain>
    </source>
</reference>
<dbReference type="PANTHER" id="PTHR30098">
    <property type="entry name" value="LEUCYL/PHENYLALANYL-TRNA--PROTEIN TRANSFERASE"/>
    <property type="match status" value="1"/>
</dbReference>
<comment type="subcellular location">
    <subcellularLocation>
        <location evidence="4">Cytoplasm</location>
    </subcellularLocation>
</comment>
<evidence type="ECO:0000256" key="1">
    <source>
        <dbReference type="ARBA" id="ARBA00022490"/>
    </source>
</evidence>
<dbReference type="PANTHER" id="PTHR30098:SF2">
    <property type="entry name" value="LEUCYL_PHENYLALANYL-TRNA--PROTEIN TRANSFERASE"/>
    <property type="match status" value="1"/>
</dbReference>
<dbReference type="GO" id="GO:0030163">
    <property type="term" value="P:protein catabolic process"/>
    <property type="evidence" value="ECO:0007669"/>
    <property type="project" value="UniProtKB-UniRule"/>
</dbReference>